<sequence>MSAVDKMKLQDTKKKNWLMFIAFSVSLIAAFSKSLMQSNTDALIIFGIEIVLFSGSFLVTHVWLKRYIVFPYIAVVMTNVFTMSGVFFASGGIMLVAVTYFLAIFSVVHFKRVIFLIGYVSGFITMVLAITYSVQDVAALEANAGTIYLTYLLSGVLLGMLIHLSYRQELQVTELLEQSESYSTEQKELRERLEANVSSIIEGITGANQKVQGNLQAQQDMKVALHELAAGSQQQSEQIGEISQNTSTSHERMRELGEKIQLLTKEASEATGLTEEGEQKVEEFKKDVEGIRTFIHDVNETFQHLSEKVKETNSFSDTIKQISEQTNLLALNASIEAARAGEAGKGFSVVAEEIRKLAEMTNKTAEQITANLLDVNRNNEETLSKMDVSEEKMESMKVSSTEITHYFGELKQTIDRITHDFHQTEEIAGLVMNSSLDVERSTTELAAIIEQASAGMEEMSATVENLTEDNESIAETMKQTSQQAEKLRQA</sequence>
<keyword evidence="8" id="KW-1185">Reference proteome</keyword>
<keyword evidence="1 3" id="KW-0807">Transducer</keyword>
<comment type="similarity">
    <text evidence="2">Belongs to the methyl-accepting chemotaxis (MCP) protein family.</text>
</comment>
<feature type="coiled-coil region" evidence="4">
    <location>
        <begin position="449"/>
        <end position="490"/>
    </location>
</feature>
<dbReference type="PANTHER" id="PTHR32089">
    <property type="entry name" value="METHYL-ACCEPTING CHEMOTAXIS PROTEIN MCPB"/>
    <property type="match status" value="1"/>
</dbReference>
<evidence type="ECO:0000313" key="8">
    <source>
        <dbReference type="Proteomes" id="UP000030528"/>
    </source>
</evidence>
<feature type="transmembrane region" description="Helical" evidence="5">
    <location>
        <begin position="113"/>
        <end position="134"/>
    </location>
</feature>
<dbReference type="Gene3D" id="1.10.287.950">
    <property type="entry name" value="Methyl-accepting chemotaxis protein"/>
    <property type="match status" value="1"/>
</dbReference>
<evidence type="ECO:0000256" key="2">
    <source>
        <dbReference type="ARBA" id="ARBA00029447"/>
    </source>
</evidence>
<dbReference type="SUPFAM" id="SSF58104">
    <property type="entry name" value="Methyl-accepting chemotaxis protein (MCP) signaling domain"/>
    <property type="match status" value="1"/>
</dbReference>
<keyword evidence="4" id="KW-0175">Coiled coil</keyword>
<accession>A0A0A5GJB0</accession>
<evidence type="ECO:0000256" key="1">
    <source>
        <dbReference type="ARBA" id="ARBA00023224"/>
    </source>
</evidence>
<keyword evidence="5" id="KW-1133">Transmembrane helix</keyword>
<evidence type="ECO:0000256" key="3">
    <source>
        <dbReference type="PROSITE-ProRule" id="PRU00284"/>
    </source>
</evidence>
<name>A0A0A5GJB0_9BACI</name>
<dbReference type="InterPro" id="IPR004090">
    <property type="entry name" value="Chemotax_Me-accpt_rcpt"/>
</dbReference>
<feature type="transmembrane region" description="Helical" evidence="5">
    <location>
        <begin position="146"/>
        <end position="166"/>
    </location>
</feature>
<comment type="caution">
    <text evidence="7">The sequence shown here is derived from an EMBL/GenBank/DDBJ whole genome shotgun (WGS) entry which is preliminary data.</text>
</comment>
<dbReference type="GO" id="GO:0007165">
    <property type="term" value="P:signal transduction"/>
    <property type="evidence" value="ECO:0007669"/>
    <property type="project" value="UniProtKB-KW"/>
</dbReference>
<dbReference type="PROSITE" id="PS50111">
    <property type="entry name" value="CHEMOTAXIS_TRANSDUC_2"/>
    <property type="match status" value="1"/>
</dbReference>
<keyword evidence="5" id="KW-0812">Transmembrane</keyword>
<organism evidence="7 8">
    <name type="scientific">Pontibacillus halophilus JSM 076056 = DSM 19796</name>
    <dbReference type="NCBI Taxonomy" id="1385510"/>
    <lineage>
        <taxon>Bacteria</taxon>
        <taxon>Bacillati</taxon>
        <taxon>Bacillota</taxon>
        <taxon>Bacilli</taxon>
        <taxon>Bacillales</taxon>
        <taxon>Bacillaceae</taxon>
        <taxon>Pontibacillus</taxon>
    </lineage>
</organism>
<evidence type="ECO:0000259" key="6">
    <source>
        <dbReference type="PROSITE" id="PS50111"/>
    </source>
</evidence>
<dbReference type="eggNOG" id="COG0840">
    <property type="taxonomic scope" value="Bacteria"/>
</dbReference>
<dbReference type="Proteomes" id="UP000030528">
    <property type="component" value="Unassembled WGS sequence"/>
</dbReference>
<dbReference type="GO" id="GO:0004888">
    <property type="term" value="F:transmembrane signaling receptor activity"/>
    <property type="evidence" value="ECO:0007669"/>
    <property type="project" value="InterPro"/>
</dbReference>
<dbReference type="GO" id="GO:0016020">
    <property type="term" value="C:membrane"/>
    <property type="evidence" value="ECO:0007669"/>
    <property type="project" value="InterPro"/>
</dbReference>
<dbReference type="PANTHER" id="PTHR32089:SF112">
    <property type="entry name" value="LYSOZYME-LIKE PROTEIN-RELATED"/>
    <property type="match status" value="1"/>
</dbReference>
<evidence type="ECO:0000256" key="4">
    <source>
        <dbReference type="SAM" id="Coils"/>
    </source>
</evidence>
<feature type="domain" description="Methyl-accepting transducer" evidence="6">
    <location>
        <begin position="210"/>
        <end position="460"/>
    </location>
</feature>
<evidence type="ECO:0000256" key="5">
    <source>
        <dbReference type="SAM" id="Phobius"/>
    </source>
</evidence>
<dbReference type="PRINTS" id="PR00260">
    <property type="entry name" value="CHEMTRNSDUCR"/>
</dbReference>
<gene>
    <name evidence="7" type="ORF">N781_02730</name>
</gene>
<dbReference type="SMART" id="SM00283">
    <property type="entry name" value="MA"/>
    <property type="match status" value="1"/>
</dbReference>
<dbReference type="STRING" id="1385510.GCA_000425205_00590"/>
<dbReference type="InterPro" id="IPR004089">
    <property type="entry name" value="MCPsignal_dom"/>
</dbReference>
<keyword evidence="5" id="KW-0472">Membrane</keyword>
<feature type="transmembrane region" description="Helical" evidence="5">
    <location>
        <begin position="85"/>
        <end position="107"/>
    </location>
</feature>
<dbReference type="AlphaFoldDB" id="A0A0A5GJB0"/>
<dbReference type="Pfam" id="PF00015">
    <property type="entry name" value="MCPsignal"/>
    <property type="match status" value="1"/>
</dbReference>
<protein>
    <recommendedName>
        <fullName evidence="6">Methyl-accepting transducer domain-containing protein</fullName>
    </recommendedName>
</protein>
<reference evidence="7 8" key="1">
    <citation type="submission" date="2013-08" db="EMBL/GenBank/DDBJ databases">
        <authorList>
            <person name="Huang J."/>
            <person name="Wang G."/>
        </authorList>
    </citation>
    <scope>NUCLEOTIDE SEQUENCE [LARGE SCALE GENOMIC DNA]</scope>
    <source>
        <strain evidence="7 8">JSM 076056</strain>
    </source>
</reference>
<feature type="transmembrane region" description="Helical" evidence="5">
    <location>
        <begin position="42"/>
        <end position="64"/>
    </location>
</feature>
<dbReference type="RefSeq" id="WP_026799375.1">
    <property type="nucleotide sequence ID" value="NZ_AULI01000002.1"/>
</dbReference>
<dbReference type="GO" id="GO:0006935">
    <property type="term" value="P:chemotaxis"/>
    <property type="evidence" value="ECO:0007669"/>
    <property type="project" value="InterPro"/>
</dbReference>
<dbReference type="EMBL" id="AVPE01000008">
    <property type="protein sequence ID" value="KGX92064.1"/>
    <property type="molecule type" value="Genomic_DNA"/>
</dbReference>
<evidence type="ECO:0000313" key="7">
    <source>
        <dbReference type="EMBL" id="KGX92064.1"/>
    </source>
</evidence>
<feature type="transmembrane region" description="Helical" evidence="5">
    <location>
        <begin position="16"/>
        <end position="36"/>
    </location>
</feature>
<proteinExistence type="inferred from homology"/>